<dbReference type="AlphaFoldDB" id="A0A378Q1E8"/>
<dbReference type="RefSeq" id="WP_115369406.1">
    <property type="nucleotide sequence ID" value="NZ_UGPZ01000003.1"/>
</dbReference>
<dbReference type="EMBL" id="UGPZ01000003">
    <property type="protein sequence ID" value="STY92893.1"/>
    <property type="molecule type" value="Genomic_DNA"/>
</dbReference>
<name>A0A378Q1E8_MORBO</name>
<dbReference type="PANTHER" id="PTHR37841:SF1">
    <property type="entry name" value="DUF3298 DOMAIN-CONTAINING PROTEIN"/>
    <property type="match status" value="1"/>
</dbReference>
<proteinExistence type="predicted"/>
<dbReference type="Proteomes" id="UP000254133">
    <property type="component" value="Unassembled WGS sequence"/>
</dbReference>
<evidence type="ECO:0000313" key="2">
    <source>
        <dbReference type="EMBL" id="STY92893.1"/>
    </source>
</evidence>
<evidence type="ECO:0000256" key="1">
    <source>
        <dbReference type="SAM" id="SignalP"/>
    </source>
</evidence>
<dbReference type="PROSITE" id="PS51257">
    <property type="entry name" value="PROKAR_LIPOPROTEIN"/>
    <property type="match status" value="1"/>
</dbReference>
<keyword evidence="1" id="KW-0732">Signal</keyword>
<accession>A0A378Q1E8</accession>
<sequence length="166" mass="18801">MKKFLNPLIIALSLPLSALACERPQVAGYDYVGCLSEDLAVVQKNSKYGFIDKTGEIVIPVQYNLTWDFAEGLARVKQEGKWGYIDKTGMVVVPIYYDDMESFLVGDLVLVKQNDKYGLLDNIGRIVAPVQYDDIWSFLDDSIRVQQDGKYGFFRYNRQGDCSCSI</sequence>
<organism evidence="2 3">
    <name type="scientific">Moraxella bovis</name>
    <dbReference type="NCBI Taxonomy" id="476"/>
    <lineage>
        <taxon>Bacteria</taxon>
        <taxon>Pseudomonadati</taxon>
        <taxon>Pseudomonadota</taxon>
        <taxon>Gammaproteobacteria</taxon>
        <taxon>Moraxellales</taxon>
        <taxon>Moraxellaceae</taxon>
        <taxon>Moraxella</taxon>
    </lineage>
</organism>
<reference evidence="2 3" key="1">
    <citation type="submission" date="2018-06" db="EMBL/GenBank/DDBJ databases">
        <authorList>
            <consortium name="Pathogen Informatics"/>
            <person name="Doyle S."/>
        </authorList>
    </citation>
    <scope>NUCLEOTIDE SEQUENCE [LARGE SCALE GENOMIC DNA]</scope>
    <source>
        <strain evidence="2 3">NCTC9426</strain>
    </source>
</reference>
<protein>
    <submittedName>
        <fullName evidence="2">KWG Leptospira</fullName>
    </submittedName>
</protein>
<feature type="signal peptide" evidence="1">
    <location>
        <begin position="1"/>
        <end position="20"/>
    </location>
</feature>
<dbReference type="InterPro" id="IPR032774">
    <property type="entry name" value="WG_beta_rep"/>
</dbReference>
<feature type="chain" id="PRO_5016837813" evidence="1">
    <location>
        <begin position="21"/>
        <end position="166"/>
    </location>
</feature>
<dbReference type="PANTHER" id="PTHR37841">
    <property type="entry name" value="GLR2918 PROTEIN"/>
    <property type="match status" value="1"/>
</dbReference>
<gene>
    <name evidence="2" type="ORF">NCTC9426_01621</name>
</gene>
<dbReference type="Pfam" id="PF14903">
    <property type="entry name" value="WG_beta_rep"/>
    <property type="match status" value="2"/>
</dbReference>
<dbReference type="SUPFAM" id="SSF69360">
    <property type="entry name" value="Cell wall binding repeat"/>
    <property type="match status" value="1"/>
</dbReference>
<evidence type="ECO:0000313" key="3">
    <source>
        <dbReference type="Proteomes" id="UP000254133"/>
    </source>
</evidence>